<evidence type="ECO:0000256" key="3">
    <source>
        <dbReference type="ARBA" id="ARBA00022454"/>
    </source>
</evidence>
<keyword evidence="8 11" id="KW-0539">Nucleus</keyword>
<evidence type="ECO:0000256" key="10">
    <source>
        <dbReference type="ARBA" id="ARBA00023328"/>
    </source>
</evidence>
<evidence type="ECO:0000256" key="6">
    <source>
        <dbReference type="ARBA" id="ARBA00022838"/>
    </source>
</evidence>
<gene>
    <name evidence="14" type="primary">TID3</name>
    <name evidence="14" type="ORF">ATY40_BA7500864</name>
</gene>
<keyword evidence="9 11" id="KW-0131">Cell cycle</keyword>
<dbReference type="Pfam" id="PF03801">
    <property type="entry name" value="Ndc80_HEC"/>
    <property type="match status" value="1"/>
</dbReference>
<dbReference type="GO" id="GO:0031262">
    <property type="term" value="C:Ndc80 complex"/>
    <property type="evidence" value="ECO:0007669"/>
    <property type="project" value="UniProtKB-UniRule"/>
</dbReference>
<dbReference type="PANTHER" id="PTHR10643:SF2">
    <property type="entry name" value="KINETOCHORE PROTEIN NDC80 HOMOLOG"/>
    <property type="match status" value="1"/>
</dbReference>
<keyword evidence="3 11" id="KW-0158">Chromosome</keyword>
<dbReference type="GO" id="GO:0005634">
    <property type="term" value="C:nucleus"/>
    <property type="evidence" value="ECO:0007669"/>
    <property type="project" value="UniProtKB-SubCell"/>
</dbReference>
<organism evidence="14 15">
    <name type="scientific">Komagataella pastoris</name>
    <name type="common">Yeast</name>
    <name type="synonym">Pichia pastoris</name>
    <dbReference type="NCBI Taxonomy" id="4922"/>
    <lineage>
        <taxon>Eukaryota</taxon>
        <taxon>Fungi</taxon>
        <taxon>Dikarya</taxon>
        <taxon>Ascomycota</taxon>
        <taxon>Saccharomycotina</taxon>
        <taxon>Pichiomycetes</taxon>
        <taxon>Pichiales</taxon>
        <taxon>Pichiaceae</taxon>
        <taxon>Komagataella</taxon>
    </lineage>
</organism>
<evidence type="ECO:0000256" key="4">
    <source>
        <dbReference type="ARBA" id="ARBA00022618"/>
    </source>
</evidence>
<evidence type="ECO:0000256" key="12">
    <source>
        <dbReference type="SAM" id="Coils"/>
    </source>
</evidence>
<evidence type="ECO:0000256" key="8">
    <source>
        <dbReference type="ARBA" id="ARBA00023242"/>
    </source>
</evidence>
<dbReference type="InterPro" id="IPR055260">
    <property type="entry name" value="Ndc80_CH"/>
</dbReference>
<sequence>MDYRSKMPLASVNNNQLNTTLPRAKRLSLSTRQSIIGGPKLLNYDSTKRRTIGGPGHPPVGYNSATTTISAANKRKSEILRGASNKRRVSMYGGMDTKRVSIYGGLNTTSSFSKDPRPLRDKSYQAMLQQEVHDYLMENKFELEMKYPITIKSLKFPTQKDFVLVFQWLYKRIDPGYKFLKSIEQEVYFLLKTLGYPYIEAINKSQISAVGGSNWPIFLGMLHWLVKLGETLQEIDEVDVNQFQIESYTNSADDNAIAQDDLILDKLFTRYIIKSYKSYLNNEDDYSSFYQEMESDYNVYANRLAENITAMRESNINSNQELTTLQIANEEVTHALKKCSIMKQDLEKFQSYIEMMEAKKLKWKPVLTALQDELRKSQSEFETLQSTKEKIVAKLKEEGFTVEDIECLNQENTSLSKELTTSKEKMAEITQNIKAKEIAATNSFNLLQQKIDSYNSSVYKIINSIGNLEYDVSKFDLEITTFSNKFLNDDSLLGLKPHEMITDIKEKDLRQQQFELKKLIVEKSYSLQDDIIKLQESLDLINESINDQKDQVDSLETNLTESKLLYDEMYETMMNESSKANIELAKLNRDLQSIQLKSKENTSRVNQKYNSIKIEYDQLKHEINRKRMDYQNKVRQILEFVVDFKLGIQSNLEDLEQLVIQECNEELDQVEDSPRTEALQEAENNA</sequence>
<name>A0A1B2J9P8_PICPA</name>
<accession>A0A1B2J9P8</accession>
<keyword evidence="7 12" id="KW-0175">Coiled coil</keyword>
<comment type="similarity">
    <text evidence="1 11">Belongs to the NDC80/HEC1 family.</text>
</comment>
<proteinExistence type="inferred from homology"/>
<evidence type="ECO:0000256" key="7">
    <source>
        <dbReference type="ARBA" id="ARBA00023054"/>
    </source>
</evidence>
<evidence type="ECO:0000313" key="15">
    <source>
        <dbReference type="Proteomes" id="UP000094565"/>
    </source>
</evidence>
<keyword evidence="5 11" id="KW-0498">Mitosis</keyword>
<evidence type="ECO:0000256" key="2">
    <source>
        <dbReference type="ARBA" id="ARBA00011562"/>
    </source>
</evidence>
<protein>
    <recommendedName>
        <fullName evidence="11">Kinetochore protein NDC80</fullName>
    </recommendedName>
</protein>
<dbReference type="GO" id="GO:0051301">
    <property type="term" value="P:cell division"/>
    <property type="evidence" value="ECO:0007669"/>
    <property type="project" value="UniProtKB-UniRule"/>
</dbReference>
<evidence type="ECO:0000259" key="13">
    <source>
        <dbReference type="Pfam" id="PF03801"/>
    </source>
</evidence>
<evidence type="ECO:0000313" key="14">
    <source>
        <dbReference type="EMBL" id="ANZ74729.1"/>
    </source>
</evidence>
<keyword evidence="6 11" id="KW-0995">Kinetochore</keyword>
<evidence type="ECO:0000256" key="5">
    <source>
        <dbReference type="ARBA" id="ARBA00022776"/>
    </source>
</evidence>
<evidence type="ECO:0000256" key="9">
    <source>
        <dbReference type="ARBA" id="ARBA00023306"/>
    </source>
</evidence>
<dbReference type="AlphaFoldDB" id="A0A1B2J9P8"/>
<dbReference type="Gene3D" id="1.10.418.30">
    <property type="entry name" value="Ncd80 complex, Ncd80 subunit"/>
    <property type="match status" value="1"/>
</dbReference>
<keyword evidence="15" id="KW-1185">Reference proteome</keyword>
<feature type="domain" description="Kinetochore protein Ndc80 CH" evidence="13">
    <location>
        <begin position="86"/>
        <end position="234"/>
    </location>
</feature>
<feature type="coiled-coil region" evidence="12">
    <location>
        <begin position="531"/>
        <end position="636"/>
    </location>
</feature>
<comment type="subunit">
    <text evidence="2">Component of the NDC80 complex, which consists of NDC80, NUF2, SPC24 and SPC25.</text>
</comment>
<dbReference type="GO" id="GO:0051315">
    <property type="term" value="P:attachment of mitotic spindle microtubules to kinetochore"/>
    <property type="evidence" value="ECO:0007669"/>
    <property type="project" value="UniProtKB-UniRule"/>
</dbReference>
<dbReference type="EMBL" id="CP014584">
    <property type="protein sequence ID" value="ANZ74729.1"/>
    <property type="molecule type" value="Genomic_DNA"/>
</dbReference>
<dbReference type="PANTHER" id="PTHR10643">
    <property type="entry name" value="KINETOCHORE PROTEIN NDC80"/>
    <property type="match status" value="1"/>
</dbReference>
<dbReference type="FunFam" id="1.10.418.30:FF:000001">
    <property type="entry name" value="Probable kinetochore protein ndc80"/>
    <property type="match status" value="1"/>
</dbReference>
<dbReference type="OrthoDB" id="7459479at2759"/>
<dbReference type="Proteomes" id="UP000094565">
    <property type="component" value="Chromosome 1"/>
</dbReference>
<reference evidence="14 15" key="1">
    <citation type="submission" date="2016-02" db="EMBL/GenBank/DDBJ databases">
        <title>Comparative genomic and transcriptomic foundation for Pichia pastoris.</title>
        <authorList>
            <person name="Love K.R."/>
            <person name="Shah K.A."/>
            <person name="Whittaker C.A."/>
            <person name="Wu J."/>
            <person name="Bartlett M.C."/>
            <person name="Ma D."/>
            <person name="Leeson R.L."/>
            <person name="Priest M."/>
            <person name="Young S.K."/>
            <person name="Love J.C."/>
        </authorList>
    </citation>
    <scope>NUCLEOTIDE SEQUENCE [LARGE SCALE GENOMIC DNA]</scope>
    <source>
        <strain evidence="14 15">ATCC 28485</strain>
    </source>
</reference>
<evidence type="ECO:0000256" key="1">
    <source>
        <dbReference type="ARBA" id="ARBA00007050"/>
    </source>
</evidence>
<keyword evidence="10 11" id="KW-0137">Centromere</keyword>
<evidence type="ECO:0000256" key="11">
    <source>
        <dbReference type="RuleBase" id="RU368072"/>
    </source>
</evidence>
<comment type="function">
    <text evidence="11">Acts as a component of the essential kinetochore-associated NDC80 complex, which is required for chromosome segregation and spindle checkpoint activity.</text>
</comment>
<dbReference type="InterPro" id="IPR038273">
    <property type="entry name" value="Ndc80_sf"/>
</dbReference>
<feature type="coiled-coil region" evidence="12">
    <location>
        <begin position="367"/>
        <end position="425"/>
    </location>
</feature>
<keyword evidence="4 11" id="KW-0132">Cell division</keyword>
<dbReference type="InterPro" id="IPR005550">
    <property type="entry name" value="Kinetochore_Ndc80"/>
</dbReference>
<comment type="subcellular location">
    <subcellularLocation>
        <location evidence="11">Chromosome</location>
        <location evidence="11">Centromere</location>
        <location evidence="11">Kinetochore</location>
    </subcellularLocation>
    <subcellularLocation>
        <location evidence="11">Nucleus</location>
    </subcellularLocation>
</comment>